<evidence type="ECO:0000313" key="3">
    <source>
        <dbReference type="EMBL" id="TCI02612.1"/>
    </source>
</evidence>
<dbReference type="EMBL" id="SJXE01000006">
    <property type="protein sequence ID" value="TCI02612.1"/>
    <property type="molecule type" value="Genomic_DNA"/>
</dbReference>
<protein>
    <submittedName>
        <fullName evidence="3">Glycosyltransferase</fullName>
    </submittedName>
</protein>
<evidence type="ECO:0000259" key="2">
    <source>
        <dbReference type="Pfam" id="PF13439"/>
    </source>
</evidence>
<proteinExistence type="predicted"/>
<dbReference type="Pfam" id="PF00534">
    <property type="entry name" value="Glycos_transf_1"/>
    <property type="match status" value="1"/>
</dbReference>
<feature type="domain" description="Glycosyl transferase family 1" evidence="1">
    <location>
        <begin position="199"/>
        <end position="354"/>
    </location>
</feature>
<name>A0ABY2AJN4_9GAMM</name>
<reference evidence="3 4" key="1">
    <citation type="submission" date="2019-02" db="EMBL/GenBank/DDBJ databases">
        <title>Corallincola luteus sp. nov., a marine bacterium isolated from surface sediment of Bohai Sea in China.</title>
        <authorList>
            <person name="Ren Q."/>
        </authorList>
    </citation>
    <scope>NUCLEOTIDE SEQUENCE [LARGE SCALE GENOMIC DNA]</scope>
    <source>
        <strain evidence="3 4">DASS28</strain>
    </source>
</reference>
<gene>
    <name evidence="3" type="ORF">EZV61_12475</name>
</gene>
<dbReference type="PANTHER" id="PTHR45947">
    <property type="entry name" value="SULFOQUINOVOSYL TRANSFERASE SQD2"/>
    <property type="match status" value="1"/>
</dbReference>
<dbReference type="SUPFAM" id="SSF53756">
    <property type="entry name" value="UDP-Glycosyltransferase/glycogen phosphorylase"/>
    <property type="match status" value="1"/>
</dbReference>
<dbReference type="RefSeq" id="WP_131415985.1">
    <property type="nucleotide sequence ID" value="NZ_SJXE01000006.1"/>
</dbReference>
<accession>A0ABY2AJN4</accession>
<organism evidence="3 4">
    <name type="scientific">Corallincola luteus</name>
    <dbReference type="NCBI Taxonomy" id="1775177"/>
    <lineage>
        <taxon>Bacteria</taxon>
        <taxon>Pseudomonadati</taxon>
        <taxon>Pseudomonadota</taxon>
        <taxon>Gammaproteobacteria</taxon>
        <taxon>Alteromonadales</taxon>
        <taxon>Psychromonadaceae</taxon>
        <taxon>Corallincola</taxon>
    </lineage>
</organism>
<evidence type="ECO:0000313" key="4">
    <source>
        <dbReference type="Proteomes" id="UP000292554"/>
    </source>
</evidence>
<evidence type="ECO:0000259" key="1">
    <source>
        <dbReference type="Pfam" id="PF00534"/>
    </source>
</evidence>
<feature type="domain" description="Glycosyltransferase subfamily 4-like N-terminal" evidence="2">
    <location>
        <begin position="58"/>
        <end position="186"/>
    </location>
</feature>
<dbReference type="InterPro" id="IPR001296">
    <property type="entry name" value="Glyco_trans_1"/>
</dbReference>
<dbReference type="InterPro" id="IPR050194">
    <property type="entry name" value="Glycosyltransferase_grp1"/>
</dbReference>
<keyword evidence="4" id="KW-1185">Reference proteome</keyword>
<dbReference type="Pfam" id="PF13439">
    <property type="entry name" value="Glyco_transf_4"/>
    <property type="match status" value="1"/>
</dbReference>
<dbReference type="InterPro" id="IPR028098">
    <property type="entry name" value="Glyco_trans_4-like_N"/>
</dbReference>
<sequence length="390" mass="42927">MQQELNKPTIAIFSNHLLSYSETFIRAQGEALVGFCPHYVGSYAVEGGLKLPTEREHIIRKGFVGKLADMALKLGHVTPPVALLGKRLSPKLVHAHFGPNGLTALPWAKRLQVPLITTFHGFDATIDTPTMEQHGRLHLRFRRELKMLAEQGDLFIAVSDFIRNKLLGLGFAPEKIVRHYIGIDTTFFQPDPAISRNGSVLLVGRMVPYKGHKLLIRAMAEVQQKNPNAKLVLVGDGPEKAALEALASKLSVNVEFTGKLPPEQVKLRMQQAAVYCQTSMRLDNGHEEALALAIAEAQSVGTPAVVFQSGGMPEALARDESGFVVPVGDVAKLGESIATLLNDEDLWQRFSLRAIENVRENHDLAKQCKSLEKIYEGILSKSNCMTTKEV</sequence>
<dbReference type="PANTHER" id="PTHR45947:SF14">
    <property type="entry name" value="SLL1723 PROTEIN"/>
    <property type="match status" value="1"/>
</dbReference>
<dbReference type="Proteomes" id="UP000292554">
    <property type="component" value="Unassembled WGS sequence"/>
</dbReference>
<comment type="caution">
    <text evidence="3">The sequence shown here is derived from an EMBL/GenBank/DDBJ whole genome shotgun (WGS) entry which is preliminary data.</text>
</comment>
<dbReference type="Gene3D" id="3.40.50.2000">
    <property type="entry name" value="Glycogen Phosphorylase B"/>
    <property type="match status" value="2"/>
</dbReference>